<feature type="domain" description="YARHG" evidence="1">
    <location>
        <begin position="229"/>
        <end position="311"/>
    </location>
</feature>
<evidence type="ECO:0000313" key="2">
    <source>
        <dbReference type="EMBL" id="NOU62009.1"/>
    </source>
</evidence>
<sequence>MRLILILNILLLPLYSFGQKDDILSTWTNGYEFYSASRYQDSLILCTGGNLHEGGYMFALRQIDTSFFQFTDCPFEDFHPSIGNKFETVNLSIINGQKVLIINSKAGIVREVLIELNSSLEELIIQNKVNYELSGKYVDDELKHYGFYPNKQSAYGFDSTEIYKFEYEFDIPANYITFESGQTYYYEQTEKGLDIYGASCNENDYWTKGDKIKSLRRVEYFHTTNNKNLFGNYPFASTTILLPSILEKFSKVELRIMRNEIFARHAYIFKSNKMKSHFTSQDWYQGKAENVNSKLSDLEKLNIKLISWAERNR</sequence>
<gene>
    <name evidence="2" type="ORF">ELS83_19600</name>
</gene>
<dbReference type="Pfam" id="PF13308">
    <property type="entry name" value="YARHG"/>
    <property type="match status" value="1"/>
</dbReference>
<evidence type="ECO:0000259" key="1">
    <source>
        <dbReference type="SMART" id="SM01324"/>
    </source>
</evidence>
<accession>A0ABX1X0S2</accession>
<dbReference type="SMART" id="SM01324">
    <property type="entry name" value="YARHG"/>
    <property type="match status" value="1"/>
</dbReference>
<dbReference type="InterPro" id="IPR038434">
    <property type="entry name" value="YARHG_sf"/>
</dbReference>
<organism evidence="2 3">
    <name type="scientific">Marinifilum caeruleilacunae</name>
    <dbReference type="NCBI Taxonomy" id="2499076"/>
    <lineage>
        <taxon>Bacteria</taxon>
        <taxon>Pseudomonadati</taxon>
        <taxon>Bacteroidota</taxon>
        <taxon>Bacteroidia</taxon>
        <taxon>Marinilabiliales</taxon>
        <taxon>Marinifilaceae</taxon>
    </lineage>
</organism>
<evidence type="ECO:0000313" key="3">
    <source>
        <dbReference type="Proteomes" id="UP000732105"/>
    </source>
</evidence>
<protein>
    <submittedName>
        <fullName evidence="2">YARHG domain-containing protein</fullName>
    </submittedName>
</protein>
<dbReference type="Proteomes" id="UP000732105">
    <property type="component" value="Unassembled WGS sequence"/>
</dbReference>
<keyword evidence="3" id="KW-1185">Reference proteome</keyword>
<name>A0ABX1X0S2_9BACT</name>
<dbReference type="RefSeq" id="WP_171597270.1">
    <property type="nucleotide sequence ID" value="NZ_RZNH01000048.1"/>
</dbReference>
<dbReference type="InterPro" id="IPR025582">
    <property type="entry name" value="YARHG_dom"/>
</dbReference>
<reference evidence="2 3" key="1">
    <citation type="submission" date="2018-12" db="EMBL/GenBank/DDBJ databases">
        <title>Marinifilum JC070 sp. nov., a marine bacterium isolated from Yongle Blue Hole in the South China Sea.</title>
        <authorList>
            <person name="Fu T."/>
        </authorList>
    </citation>
    <scope>NUCLEOTIDE SEQUENCE [LARGE SCALE GENOMIC DNA]</scope>
    <source>
        <strain evidence="2 3">JC070</strain>
    </source>
</reference>
<proteinExistence type="predicted"/>
<dbReference type="EMBL" id="RZNH01000048">
    <property type="protein sequence ID" value="NOU62009.1"/>
    <property type="molecule type" value="Genomic_DNA"/>
</dbReference>
<comment type="caution">
    <text evidence="2">The sequence shown here is derived from an EMBL/GenBank/DDBJ whole genome shotgun (WGS) entry which is preliminary data.</text>
</comment>
<dbReference type="Gene3D" id="1.20.58.1690">
    <property type="match status" value="1"/>
</dbReference>